<gene>
    <name evidence="2" type="ordered locus">LOC_Os12g13760</name>
</gene>
<name>Q2QV77_ORYSJ</name>
<feature type="region of interest" description="Disordered" evidence="1">
    <location>
        <begin position="1"/>
        <end position="54"/>
    </location>
</feature>
<dbReference type="AlphaFoldDB" id="Q2QV77"/>
<feature type="compositionally biased region" description="Basic and acidic residues" evidence="1">
    <location>
        <begin position="20"/>
        <end position="31"/>
    </location>
</feature>
<sequence>MTMTTTPPAPLNRDDDDDDCRQHDDYRDHDATTSPMLVGTAADGGGEPSLAGGRGWRWRVNLPLVNISSAWKN</sequence>
<reference evidence="2" key="3">
    <citation type="submission" date="2006-01" db="EMBL/GenBank/DDBJ databases">
        <authorList>
            <person name="Buell R."/>
        </authorList>
    </citation>
    <scope>NUCLEOTIDE SEQUENCE</scope>
</reference>
<proteinExistence type="predicted"/>
<feature type="compositionally biased region" description="Gly residues" evidence="1">
    <location>
        <begin position="42"/>
        <end position="54"/>
    </location>
</feature>
<reference evidence="2" key="2">
    <citation type="submission" date="2005-04" db="EMBL/GenBank/DDBJ databases">
        <authorList>
            <person name="Buell C.R."/>
            <person name="Wing R.A."/>
            <person name="McCombie W.A."/>
            <person name="Ouyang S."/>
        </authorList>
    </citation>
    <scope>NUCLEOTIDE SEQUENCE</scope>
</reference>
<protein>
    <submittedName>
        <fullName evidence="2">Uncharacterized protein</fullName>
    </submittedName>
</protein>
<evidence type="ECO:0000313" key="2">
    <source>
        <dbReference type="EMBL" id="ABA96870.1"/>
    </source>
</evidence>
<accession>Q2QV77</accession>
<evidence type="ECO:0000256" key="1">
    <source>
        <dbReference type="SAM" id="MobiDB-lite"/>
    </source>
</evidence>
<organism evidence="2">
    <name type="scientific">Oryza sativa subsp. japonica</name>
    <name type="common">Rice</name>
    <dbReference type="NCBI Taxonomy" id="39947"/>
    <lineage>
        <taxon>Eukaryota</taxon>
        <taxon>Viridiplantae</taxon>
        <taxon>Streptophyta</taxon>
        <taxon>Embryophyta</taxon>
        <taxon>Tracheophyta</taxon>
        <taxon>Spermatophyta</taxon>
        <taxon>Magnoliopsida</taxon>
        <taxon>Liliopsida</taxon>
        <taxon>Poales</taxon>
        <taxon>Poaceae</taxon>
        <taxon>BOP clade</taxon>
        <taxon>Oryzoideae</taxon>
        <taxon>Oryzeae</taxon>
        <taxon>Oryzinae</taxon>
        <taxon>Oryza</taxon>
        <taxon>Oryza sativa</taxon>
    </lineage>
</organism>
<dbReference type="EMBL" id="DP000011">
    <property type="protein sequence ID" value="ABA96870.1"/>
    <property type="molecule type" value="Genomic_DNA"/>
</dbReference>
<reference evidence="2" key="1">
    <citation type="journal article" date="2005" name="BMC Biol.">
        <title>The sequence of rice chromosomes 11 and 12, rich in disease resistance genes and recent gene duplications.</title>
        <authorList>
            <consortium name="The rice chromosomes 11 and 12 sequencing consortia"/>
        </authorList>
    </citation>
    <scope>NUCLEOTIDE SEQUENCE [LARGE SCALE GENOMIC DNA]</scope>
</reference>